<protein>
    <submittedName>
        <fullName evidence="1">Uncharacterized protein</fullName>
    </submittedName>
</protein>
<dbReference type="EMBL" id="VSSQ01035415">
    <property type="protein sequence ID" value="MPM87622.1"/>
    <property type="molecule type" value="Genomic_DNA"/>
</dbReference>
<comment type="caution">
    <text evidence="1">The sequence shown here is derived from an EMBL/GenBank/DDBJ whole genome shotgun (WGS) entry which is preliminary data.</text>
</comment>
<proteinExistence type="predicted"/>
<evidence type="ECO:0000313" key="1">
    <source>
        <dbReference type="EMBL" id="MPM87622.1"/>
    </source>
</evidence>
<sequence>MKFFKNIKVRWNDYLKKMAEANDRNFGDQRLDCCSLNRKSAEKDPTGDIIKKYNRS</sequence>
<gene>
    <name evidence="1" type="ORF">SDC9_134722</name>
</gene>
<organism evidence="1">
    <name type="scientific">bioreactor metagenome</name>
    <dbReference type="NCBI Taxonomy" id="1076179"/>
    <lineage>
        <taxon>unclassified sequences</taxon>
        <taxon>metagenomes</taxon>
        <taxon>ecological metagenomes</taxon>
    </lineage>
</organism>
<name>A0A645DGB3_9ZZZZ</name>
<reference evidence="1" key="1">
    <citation type="submission" date="2019-08" db="EMBL/GenBank/DDBJ databases">
        <authorList>
            <person name="Kucharzyk K."/>
            <person name="Murdoch R.W."/>
            <person name="Higgins S."/>
            <person name="Loffler F."/>
        </authorList>
    </citation>
    <scope>NUCLEOTIDE SEQUENCE</scope>
</reference>
<dbReference type="NCBIfam" id="NF040898">
    <property type="entry name" value="CC_mini_metal"/>
    <property type="match status" value="1"/>
</dbReference>
<dbReference type="AlphaFoldDB" id="A0A645DGB3"/>
<accession>A0A645DGB3</accession>